<evidence type="ECO:0000256" key="2">
    <source>
        <dbReference type="ARBA" id="ARBA00022603"/>
    </source>
</evidence>
<evidence type="ECO:0000259" key="5">
    <source>
        <dbReference type="Pfam" id="PF08241"/>
    </source>
</evidence>
<keyword evidence="3" id="KW-0808">Transferase</keyword>
<dbReference type="PANTHER" id="PTHR12176:SF78">
    <property type="entry name" value="EEF1A LYSINE AND N-TERMINAL METHYLTRANSFERASE"/>
    <property type="match status" value="1"/>
</dbReference>
<dbReference type="Pfam" id="PF08241">
    <property type="entry name" value="Methyltransf_11"/>
    <property type="match status" value="1"/>
</dbReference>
<dbReference type="InterPro" id="IPR029063">
    <property type="entry name" value="SAM-dependent_MTases_sf"/>
</dbReference>
<evidence type="ECO:0000313" key="6">
    <source>
        <dbReference type="Proteomes" id="UP000694941"/>
    </source>
</evidence>
<evidence type="ECO:0000313" key="7">
    <source>
        <dbReference type="RefSeq" id="XP_013794267.1"/>
    </source>
</evidence>
<dbReference type="SUPFAM" id="SSF53335">
    <property type="entry name" value="S-adenosyl-L-methionine-dependent methyltransferases"/>
    <property type="match status" value="2"/>
</dbReference>
<keyword evidence="4" id="KW-0511">Multifunctional enzyme</keyword>
<reference evidence="7" key="1">
    <citation type="submission" date="2025-08" db="UniProtKB">
        <authorList>
            <consortium name="RefSeq"/>
        </authorList>
    </citation>
    <scope>IDENTIFICATION</scope>
    <source>
        <tissue evidence="7">Muscle</tissue>
    </source>
</reference>
<keyword evidence="6" id="KW-1185">Reference proteome</keyword>
<feature type="domain" description="Methyltransferase type 11" evidence="5">
    <location>
        <begin position="53"/>
        <end position="158"/>
    </location>
</feature>
<comment type="similarity">
    <text evidence="1">Belongs to the methyltransferase superfamily.</text>
</comment>
<evidence type="ECO:0000256" key="4">
    <source>
        <dbReference type="ARBA" id="ARBA00023268"/>
    </source>
</evidence>
<dbReference type="InterPro" id="IPR051419">
    <property type="entry name" value="Lys/N-term_MeTrsfase_sf"/>
</dbReference>
<dbReference type="Proteomes" id="UP000694941">
    <property type="component" value="Unplaced"/>
</dbReference>
<dbReference type="GeneID" id="106478282"/>
<sequence length="671" mass="75891">MNLLPKSHTEFASKVYWDSFFKKRGRLAFEWYGEYPQLCGLLHKYIRTSDQLLVVGCGNSSLSADLYDAGFHQNISIDISDVVIHQMIEKFAEGRPGMEYQKMDMLEMTFKDGEFAVVLDKGTLDALMTDGSEETVQKIEKMFGEIKRILRLGGRYICISLLQEHILEKLLSWFTDEGWIVRIHRCTDAEEESNEDQSSVIFPVFMVVCTKFKKLPGTQSVLELCLSEDGSPVRLESPDAVIKSVQSLQHYAFLRSKLSSKQRGEVTVDLYDPQSDSPRYSLFVVDRRKASSLKFAIFIVPQGRESEWLFGTPSGRQHLAQNADANRLVVVHLTRNHSYNSLEDVKAELSSKVMELAPAKLDPKLQIPFLSVGEDVGSREICYRGYSIHSGEFLIEDVSADGGLYRRLIFLNNPSVIQSEAKLKQITQKKKKGKKLYKTVIDTSFLSCQHHAFMVAGLGFLDHDVTEQETKLLVIGLGGGGLVSYIHNNFPKVSIDSVELDPAVVSVAKEWFSLKIDNRLVVEVADGIDIINRKAEEGKHYDAILLDVDSKDTSEGLNCPPASFVTPDILQKISTIVGPSGLAMFNLVCRNEYFKKKVLSVLNSVFQSVYSKKIPDEVNEIIYVFLSRDFKIRDNTVKQKLCKLMKTLKKEKNEEDLVDITKLMNEINIVR</sequence>
<keyword evidence="2" id="KW-0489">Methyltransferase</keyword>
<proteinExistence type="inferred from homology"/>
<evidence type="ECO:0000256" key="1">
    <source>
        <dbReference type="ARBA" id="ARBA00008361"/>
    </source>
</evidence>
<dbReference type="CDD" id="cd02440">
    <property type="entry name" value="AdoMet_MTases"/>
    <property type="match status" value="1"/>
</dbReference>
<name>A0ABM1C501_LIMPO</name>
<dbReference type="Gene3D" id="3.40.50.150">
    <property type="entry name" value="Vaccinia Virus protein VP39"/>
    <property type="match status" value="2"/>
</dbReference>
<gene>
    <name evidence="7" type="primary">LOC106478282</name>
</gene>
<accession>A0ABM1C501</accession>
<organism evidence="6 7">
    <name type="scientific">Limulus polyphemus</name>
    <name type="common">Atlantic horseshoe crab</name>
    <dbReference type="NCBI Taxonomy" id="6850"/>
    <lineage>
        <taxon>Eukaryota</taxon>
        <taxon>Metazoa</taxon>
        <taxon>Ecdysozoa</taxon>
        <taxon>Arthropoda</taxon>
        <taxon>Chelicerata</taxon>
        <taxon>Merostomata</taxon>
        <taxon>Xiphosura</taxon>
        <taxon>Limulidae</taxon>
        <taxon>Limulus</taxon>
    </lineage>
</organism>
<dbReference type="RefSeq" id="XP_013794267.1">
    <property type="nucleotide sequence ID" value="XM_013938813.2"/>
</dbReference>
<protein>
    <submittedName>
        <fullName evidence="7">Methyltransferase-like protein 13 isoform X1</fullName>
    </submittedName>
</protein>
<dbReference type="InterPro" id="IPR013216">
    <property type="entry name" value="Methyltransf_11"/>
</dbReference>
<dbReference type="PANTHER" id="PTHR12176">
    <property type="entry name" value="SAM-DEPENDENT METHYLTRANSFERASE SUPERFAMILY PROTEIN"/>
    <property type="match status" value="1"/>
</dbReference>
<evidence type="ECO:0000256" key="3">
    <source>
        <dbReference type="ARBA" id="ARBA00022679"/>
    </source>
</evidence>